<accession>A0AAU9D2V1</accession>
<protein>
    <recommendedName>
        <fullName evidence="3">Transposase</fullName>
    </recommendedName>
</protein>
<dbReference type="RefSeq" id="WP_317697253.1">
    <property type="nucleotide sequence ID" value="NZ_AP026801.1"/>
</dbReference>
<dbReference type="Proteomes" id="UP001321804">
    <property type="component" value="Chromosome"/>
</dbReference>
<reference evidence="1 2" key="1">
    <citation type="journal article" date="2023" name="Microbiol. Spectr.">
        <title>Symbiosis of Carpenter Bees with Uncharacterized Lactic Acid Bacteria Showing NAD Auxotrophy.</title>
        <authorList>
            <person name="Kawasaki S."/>
            <person name="Ozawa K."/>
            <person name="Mori T."/>
            <person name="Yamamoto A."/>
            <person name="Ito M."/>
            <person name="Ohkuma M."/>
            <person name="Sakamoto M."/>
            <person name="Matsutani M."/>
        </authorList>
    </citation>
    <scope>NUCLEOTIDE SEQUENCE [LARGE SCALE GENOMIC DNA]</scope>
    <source>
        <strain evidence="1 2">KimC2</strain>
    </source>
</reference>
<gene>
    <name evidence="1" type="ORF">KIMC2_02820</name>
</gene>
<sequence length="71" mass="8252">MEQTIKLDDKKLKQDISFIVKSSGFQKKRASWSKTCKVITIIIALQKQFFTFEIGICVDKHLEIDDLKYLG</sequence>
<dbReference type="KEGG" id="xak:KIMC2_02820"/>
<name>A0AAU9D2V1_9LACO</name>
<organism evidence="1 2">
    <name type="scientific">Xylocopilactobacillus apis</name>
    <dbReference type="NCBI Taxonomy" id="2932183"/>
    <lineage>
        <taxon>Bacteria</taxon>
        <taxon>Bacillati</taxon>
        <taxon>Bacillota</taxon>
        <taxon>Bacilli</taxon>
        <taxon>Lactobacillales</taxon>
        <taxon>Lactobacillaceae</taxon>
        <taxon>Xylocopilactobacillus</taxon>
    </lineage>
</organism>
<evidence type="ECO:0008006" key="3">
    <source>
        <dbReference type="Google" id="ProtNLM"/>
    </source>
</evidence>
<evidence type="ECO:0000313" key="1">
    <source>
        <dbReference type="EMBL" id="BDR55720.1"/>
    </source>
</evidence>
<dbReference type="EMBL" id="AP026801">
    <property type="protein sequence ID" value="BDR55720.1"/>
    <property type="molecule type" value="Genomic_DNA"/>
</dbReference>
<proteinExistence type="predicted"/>
<dbReference type="AlphaFoldDB" id="A0AAU9D2V1"/>
<evidence type="ECO:0000313" key="2">
    <source>
        <dbReference type="Proteomes" id="UP001321804"/>
    </source>
</evidence>
<keyword evidence="2" id="KW-1185">Reference proteome</keyword>